<proteinExistence type="predicted"/>
<gene>
    <name evidence="1" type="ORF">D1012_06700</name>
</gene>
<dbReference type="SUPFAM" id="SSF52540">
    <property type="entry name" value="P-loop containing nucleoside triphosphate hydrolases"/>
    <property type="match status" value="1"/>
</dbReference>
<dbReference type="Proteomes" id="UP000284547">
    <property type="component" value="Unassembled WGS sequence"/>
</dbReference>
<evidence type="ECO:0000313" key="1">
    <source>
        <dbReference type="EMBL" id="RGP38491.1"/>
    </source>
</evidence>
<evidence type="ECO:0008006" key="3">
    <source>
        <dbReference type="Google" id="ProtNLM"/>
    </source>
</evidence>
<dbReference type="InterPro" id="IPR005331">
    <property type="entry name" value="Sulfotransferase"/>
</dbReference>
<protein>
    <recommendedName>
        <fullName evidence="3">Sulfotransferase family protein</fullName>
    </recommendedName>
</protein>
<comment type="caution">
    <text evidence="1">The sequence shown here is derived from an EMBL/GenBank/DDBJ whole genome shotgun (WGS) entry which is preliminary data.</text>
</comment>
<dbReference type="RefSeq" id="WP_118150532.1">
    <property type="nucleotide sequence ID" value="NZ_QWEY01000002.1"/>
</dbReference>
<dbReference type="GO" id="GO:0016020">
    <property type="term" value="C:membrane"/>
    <property type="evidence" value="ECO:0007669"/>
    <property type="project" value="InterPro"/>
</dbReference>
<reference evidence="1 2" key="1">
    <citation type="submission" date="2018-08" db="EMBL/GenBank/DDBJ databases">
        <title>Flavobacterium tibetense sp. nov., isolated from a wetland YonghuCo on Tibetan Plateau.</title>
        <authorList>
            <person name="Phurbu D."/>
            <person name="Lu H."/>
            <person name="Xing P."/>
        </authorList>
    </citation>
    <scope>NUCLEOTIDE SEQUENCE [LARGE SCALE GENOMIC DNA]</scope>
    <source>
        <strain evidence="1 2">DJC</strain>
    </source>
</reference>
<keyword evidence="2" id="KW-1185">Reference proteome</keyword>
<dbReference type="EMBL" id="QWEY01000002">
    <property type="protein sequence ID" value="RGP38491.1"/>
    <property type="molecule type" value="Genomic_DNA"/>
</dbReference>
<dbReference type="Pfam" id="PF03567">
    <property type="entry name" value="Sulfotransfer_2"/>
    <property type="match status" value="1"/>
</dbReference>
<dbReference type="GO" id="GO:0008146">
    <property type="term" value="F:sulfotransferase activity"/>
    <property type="evidence" value="ECO:0007669"/>
    <property type="project" value="InterPro"/>
</dbReference>
<organism evidence="1 2">
    <name type="scientific">Pseudotabrizicola alkalilacus</name>
    <dbReference type="NCBI Taxonomy" id="2305252"/>
    <lineage>
        <taxon>Bacteria</taxon>
        <taxon>Pseudomonadati</taxon>
        <taxon>Pseudomonadota</taxon>
        <taxon>Alphaproteobacteria</taxon>
        <taxon>Rhodobacterales</taxon>
        <taxon>Paracoccaceae</taxon>
        <taxon>Pseudotabrizicola</taxon>
    </lineage>
</organism>
<accession>A0A411Z604</accession>
<sequence>MLISVKHKFLFVANTKAASTSIEAILADHAEISSPPGPKGKHLPLAKIRHDFKALFDTPGKEFDSFFRFGVMRDPLDWILSWFRYRKGNQVEAPLPPDMSFAEFWQAADWNVFDHTGKPYSQGRIFLDAGGKPLADVIIPYHQLDAMLPQVLAALGISATVPRLNVSVIGREAAAIPADLRDAVRAHYAADFALYDQLDAINAAGMARLRQRSV</sequence>
<dbReference type="InterPro" id="IPR027417">
    <property type="entry name" value="P-loop_NTPase"/>
</dbReference>
<evidence type="ECO:0000313" key="2">
    <source>
        <dbReference type="Proteomes" id="UP000284547"/>
    </source>
</evidence>
<name>A0A411Z604_9RHOB</name>
<dbReference type="AlphaFoldDB" id="A0A411Z604"/>
<dbReference type="OrthoDB" id="7687351at2"/>